<keyword evidence="2" id="KW-1185">Reference proteome</keyword>
<comment type="caution">
    <text evidence="1">The sequence shown here is derived from an EMBL/GenBank/DDBJ whole genome shotgun (WGS) entry which is preliminary data.</text>
</comment>
<organism evidence="1 2">
    <name type="scientific">Caerostris darwini</name>
    <dbReference type="NCBI Taxonomy" id="1538125"/>
    <lineage>
        <taxon>Eukaryota</taxon>
        <taxon>Metazoa</taxon>
        <taxon>Ecdysozoa</taxon>
        <taxon>Arthropoda</taxon>
        <taxon>Chelicerata</taxon>
        <taxon>Arachnida</taxon>
        <taxon>Araneae</taxon>
        <taxon>Araneomorphae</taxon>
        <taxon>Entelegynae</taxon>
        <taxon>Araneoidea</taxon>
        <taxon>Araneidae</taxon>
        <taxon>Caerostris</taxon>
    </lineage>
</organism>
<sequence>MKIYDTLICSKIKEAAAAVAQQPRDIKRNRVALQPKAKRENFIITAGDLVAGMNKRKNAIIHIYVLREVRSEGFRDKGPAQEGPKRRHE</sequence>
<gene>
    <name evidence="1" type="ORF">CDAR_264331</name>
</gene>
<dbReference type="EMBL" id="BPLQ01006070">
    <property type="protein sequence ID" value="GIY19756.1"/>
    <property type="molecule type" value="Genomic_DNA"/>
</dbReference>
<protein>
    <submittedName>
        <fullName evidence="1">Uncharacterized protein</fullName>
    </submittedName>
</protein>
<proteinExistence type="predicted"/>
<evidence type="ECO:0000313" key="1">
    <source>
        <dbReference type="EMBL" id="GIY19756.1"/>
    </source>
</evidence>
<dbReference type="AlphaFoldDB" id="A0AAV4RFN9"/>
<accession>A0AAV4RFN9</accession>
<dbReference type="Proteomes" id="UP001054837">
    <property type="component" value="Unassembled WGS sequence"/>
</dbReference>
<evidence type="ECO:0000313" key="2">
    <source>
        <dbReference type="Proteomes" id="UP001054837"/>
    </source>
</evidence>
<name>A0AAV4RFN9_9ARAC</name>
<reference evidence="1 2" key="1">
    <citation type="submission" date="2021-06" db="EMBL/GenBank/DDBJ databases">
        <title>Caerostris darwini draft genome.</title>
        <authorList>
            <person name="Kono N."/>
            <person name="Arakawa K."/>
        </authorList>
    </citation>
    <scope>NUCLEOTIDE SEQUENCE [LARGE SCALE GENOMIC DNA]</scope>
</reference>